<gene>
    <name evidence="2" type="ORF">F6450_14665</name>
</gene>
<reference evidence="2 3" key="1">
    <citation type="submission" date="2019-09" db="EMBL/GenBank/DDBJ databases">
        <title>Photobacterium damselae subsp. damselae CDC-2227-81, a human clinical isolate.</title>
        <authorList>
            <person name="Osorio C.R."/>
        </authorList>
    </citation>
    <scope>NUCLEOTIDE SEQUENCE [LARGE SCALE GENOMIC DNA]</scope>
    <source>
        <strain evidence="2 3">CDC-2227-81</strain>
    </source>
</reference>
<name>A0AAD3WU05_PHODD</name>
<sequence>MADIINYVEPFYNQKRRHYKLDNISPVQYEMNRLKSA</sequence>
<dbReference type="EMBL" id="VZUQ01000073">
    <property type="protein sequence ID" value="KAB1178982.1"/>
    <property type="molecule type" value="Genomic_DNA"/>
</dbReference>
<evidence type="ECO:0000313" key="3">
    <source>
        <dbReference type="Proteomes" id="UP000480943"/>
    </source>
</evidence>
<comment type="caution">
    <text evidence="2">The sequence shown here is derived from an EMBL/GenBank/DDBJ whole genome shotgun (WGS) entry which is preliminary data.</text>
</comment>
<dbReference type="AlphaFoldDB" id="A0AAD3WU05"/>
<dbReference type="Proteomes" id="UP000480943">
    <property type="component" value="Unassembled WGS sequence"/>
</dbReference>
<dbReference type="GO" id="GO:0015074">
    <property type="term" value="P:DNA integration"/>
    <property type="evidence" value="ECO:0007669"/>
    <property type="project" value="InterPro"/>
</dbReference>
<proteinExistence type="predicted"/>
<dbReference type="Pfam" id="PF13333">
    <property type="entry name" value="rve_2"/>
    <property type="match status" value="1"/>
</dbReference>
<accession>A0AAD3WU05</accession>
<dbReference type="InterPro" id="IPR001584">
    <property type="entry name" value="Integrase_cat-core"/>
</dbReference>
<feature type="domain" description="Integrase catalytic" evidence="1">
    <location>
        <begin position="3"/>
        <end position="34"/>
    </location>
</feature>
<evidence type="ECO:0000313" key="2">
    <source>
        <dbReference type="EMBL" id="KAB1178982.1"/>
    </source>
</evidence>
<protein>
    <submittedName>
        <fullName evidence="2">IS3 family transposase</fullName>
    </submittedName>
</protein>
<evidence type="ECO:0000259" key="1">
    <source>
        <dbReference type="Pfam" id="PF13333"/>
    </source>
</evidence>
<organism evidence="2 3">
    <name type="scientific">Photobacterium damselae subsp. damselae</name>
    <name type="common">Listonella damsela</name>
    <dbReference type="NCBI Taxonomy" id="85581"/>
    <lineage>
        <taxon>Bacteria</taxon>
        <taxon>Pseudomonadati</taxon>
        <taxon>Pseudomonadota</taxon>
        <taxon>Gammaproteobacteria</taxon>
        <taxon>Vibrionales</taxon>
        <taxon>Vibrionaceae</taxon>
        <taxon>Photobacterium</taxon>
    </lineage>
</organism>